<gene>
    <name evidence="2" type="ORF">KGQ91_09135</name>
</gene>
<dbReference type="InterPro" id="IPR011051">
    <property type="entry name" value="RmlC_Cupin_sf"/>
</dbReference>
<evidence type="ECO:0000313" key="3">
    <source>
        <dbReference type="Proteomes" id="UP001319883"/>
    </source>
</evidence>
<evidence type="ECO:0000313" key="2">
    <source>
        <dbReference type="EMBL" id="MBZ9567841.1"/>
    </source>
</evidence>
<feature type="domain" description="Cupin type-2" evidence="1">
    <location>
        <begin position="47"/>
        <end position="101"/>
    </location>
</feature>
<sequence length="103" mass="11809">MDNLFAGIPERLDDELFESIIENEAVTVERIVSRGQRSPAWGWYDQARDEWVVVLKGRAVLAFERGEEMTLAPGDHVVIPAHMRHRVAWTDPDGPTVWLAIHY</sequence>
<dbReference type="CDD" id="cd06981">
    <property type="entry name" value="cupin_reut_a1446"/>
    <property type="match status" value="1"/>
</dbReference>
<evidence type="ECO:0000259" key="1">
    <source>
        <dbReference type="Pfam" id="PF07883"/>
    </source>
</evidence>
<dbReference type="Pfam" id="PF07883">
    <property type="entry name" value="Cupin_2"/>
    <property type="match status" value="1"/>
</dbReference>
<organism evidence="2 3">
    <name type="scientific">Modicisalibacter tunisiensis</name>
    <dbReference type="NCBI Taxonomy" id="390637"/>
    <lineage>
        <taxon>Bacteria</taxon>
        <taxon>Pseudomonadati</taxon>
        <taxon>Pseudomonadota</taxon>
        <taxon>Gammaproteobacteria</taxon>
        <taxon>Oceanospirillales</taxon>
        <taxon>Halomonadaceae</taxon>
        <taxon>Modicisalibacter</taxon>
    </lineage>
</organism>
<accession>A0ABS7WYY9</accession>
<dbReference type="Gene3D" id="2.60.120.10">
    <property type="entry name" value="Jelly Rolls"/>
    <property type="match status" value="1"/>
</dbReference>
<dbReference type="SUPFAM" id="SSF51182">
    <property type="entry name" value="RmlC-like cupins"/>
    <property type="match status" value="1"/>
</dbReference>
<protein>
    <submittedName>
        <fullName evidence="2">Cupin domain-containing protein</fullName>
    </submittedName>
</protein>
<dbReference type="InterPro" id="IPR014710">
    <property type="entry name" value="RmlC-like_jellyroll"/>
</dbReference>
<keyword evidence="3" id="KW-1185">Reference proteome</keyword>
<comment type="caution">
    <text evidence="2">The sequence shown here is derived from an EMBL/GenBank/DDBJ whole genome shotgun (WGS) entry which is preliminary data.</text>
</comment>
<dbReference type="RefSeq" id="WP_224420834.1">
    <property type="nucleotide sequence ID" value="NZ_JAGXFD010000001.1"/>
</dbReference>
<name>A0ABS7WYY9_9GAMM</name>
<proteinExistence type="predicted"/>
<dbReference type="EMBL" id="JAGXFD010000001">
    <property type="protein sequence ID" value="MBZ9567841.1"/>
    <property type="molecule type" value="Genomic_DNA"/>
</dbReference>
<reference evidence="2 3" key="1">
    <citation type="submission" date="2021-05" db="EMBL/GenBank/DDBJ databases">
        <title>Petroleum and Energy Research Collection (APPE): ex situ preservation of microbial diversity associated with the oil industry and exploitation of its biotechnological potential.</title>
        <authorList>
            <person name="Paixao C.T.M."/>
            <person name="Gomes M.B."/>
            <person name="Oliveira V.M."/>
        </authorList>
    </citation>
    <scope>NUCLEOTIDE SEQUENCE [LARGE SCALE GENOMIC DNA]</scope>
    <source>
        <strain evidence="2 3">LIT2</strain>
    </source>
</reference>
<dbReference type="Proteomes" id="UP001319883">
    <property type="component" value="Unassembled WGS sequence"/>
</dbReference>
<dbReference type="InterPro" id="IPR013096">
    <property type="entry name" value="Cupin_2"/>
</dbReference>